<feature type="region of interest" description="Disordered" evidence="1">
    <location>
        <begin position="224"/>
        <end position="249"/>
    </location>
</feature>
<proteinExistence type="predicted"/>
<feature type="transmembrane region" description="Helical" evidence="2">
    <location>
        <begin position="102"/>
        <end position="123"/>
    </location>
</feature>
<reference evidence="3 4" key="1">
    <citation type="submission" date="2018-03" db="EMBL/GenBank/DDBJ databases">
        <title>Genomic Encyclopedia of Type Strains, Phase III (KMG-III): the genomes of soil and plant-associated and newly described type strains.</title>
        <authorList>
            <person name="Whitman W."/>
        </authorList>
    </citation>
    <scope>NUCLEOTIDE SEQUENCE [LARGE SCALE GENOMIC DNA]</scope>
    <source>
        <strain evidence="3 4">CGMCC 4.7097</strain>
    </source>
</reference>
<organism evidence="3 4">
    <name type="scientific">Saccharothrix carnea</name>
    <dbReference type="NCBI Taxonomy" id="1280637"/>
    <lineage>
        <taxon>Bacteria</taxon>
        <taxon>Bacillati</taxon>
        <taxon>Actinomycetota</taxon>
        <taxon>Actinomycetes</taxon>
        <taxon>Pseudonocardiales</taxon>
        <taxon>Pseudonocardiaceae</taxon>
        <taxon>Saccharothrix</taxon>
    </lineage>
</organism>
<protein>
    <submittedName>
        <fullName evidence="3">Uncharacterized protein</fullName>
    </submittedName>
</protein>
<keyword evidence="2" id="KW-0812">Transmembrane</keyword>
<evidence type="ECO:0000256" key="2">
    <source>
        <dbReference type="SAM" id="Phobius"/>
    </source>
</evidence>
<accession>A0A2P8I410</accession>
<keyword evidence="2" id="KW-0472">Membrane</keyword>
<comment type="caution">
    <text evidence="3">The sequence shown here is derived from an EMBL/GenBank/DDBJ whole genome shotgun (WGS) entry which is preliminary data.</text>
</comment>
<dbReference type="AlphaFoldDB" id="A0A2P8I410"/>
<keyword evidence="4" id="KW-1185">Reference proteome</keyword>
<dbReference type="OrthoDB" id="3686728at2"/>
<gene>
    <name evidence="3" type="ORF">B0I31_110295</name>
</gene>
<name>A0A2P8I410_SACCR</name>
<dbReference type="RefSeq" id="WP_106618508.1">
    <property type="nucleotide sequence ID" value="NZ_PYAX01000010.1"/>
</dbReference>
<evidence type="ECO:0000313" key="4">
    <source>
        <dbReference type="Proteomes" id="UP000241118"/>
    </source>
</evidence>
<feature type="transmembrane region" description="Helical" evidence="2">
    <location>
        <begin position="75"/>
        <end position="95"/>
    </location>
</feature>
<dbReference type="EMBL" id="PYAX01000010">
    <property type="protein sequence ID" value="PSL53202.1"/>
    <property type="molecule type" value="Genomic_DNA"/>
</dbReference>
<evidence type="ECO:0000256" key="1">
    <source>
        <dbReference type="SAM" id="MobiDB-lite"/>
    </source>
</evidence>
<evidence type="ECO:0000313" key="3">
    <source>
        <dbReference type="EMBL" id="PSL53202.1"/>
    </source>
</evidence>
<feature type="transmembrane region" description="Helical" evidence="2">
    <location>
        <begin position="145"/>
        <end position="167"/>
    </location>
</feature>
<sequence>MTRRAIVVITLGAGALLVVLGSLFPLYGVDTEVRPGPGRPSPADVTRLVALTGWEYLEEPTPLNRPEGAEFDHPVYGYGLVFAAVLAGIGALLQLRTPLLAAIGRFGVLAGFGLAIGTLWAALETLRSLFGVNTMPVSFVTQETFVGTGAWLIGLGALALLVGAVMAHDWPARVPRPTGVAVYQVDDDDTPPFGIAIPVSELDVPPAGPAGPVAPPVAELPPVVELPGAARSSADERRHPTGGNPSTVD</sequence>
<dbReference type="Proteomes" id="UP000241118">
    <property type="component" value="Unassembled WGS sequence"/>
</dbReference>
<keyword evidence="2" id="KW-1133">Transmembrane helix</keyword>